<keyword evidence="1" id="KW-0472">Membrane</keyword>
<reference evidence="2" key="1">
    <citation type="submission" date="2018-06" db="EMBL/GenBank/DDBJ databases">
        <authorList>
            <person name="Zhirakovskaya E."/>
        </authorList>
    </citation>
    <scope>NUCLEOTIDE SEQUENCE</scope>
</reference>
<keyword evidence="1" id="KW-0812">Transmembrane</keyword>
<keyword evidence="1" id="KW-1133">Transmembrane helix</keyword>
<evidence type="ECO:0000313" key="2">
    <source>
        <dbReference type="EMBL" id="VAW69282.1"/>
    </source>
</evidence>
<protein>
    <submittedName>
        <fullName evidence="2">Uncharacterized protein</fullName>
    </submittedName>
</protein>
<sequence>DAHYREDCVKAINHFRQQNTWLSMAICSREEDYKKLNTTVSTCGTIIIQAITENQCDTYLQAIAEPGRGLSTVLAKNIQLKNLLTTPLMLNIASIAYRDHTEDTLAAEKTLAGAKEHLFSAYTQAMLSRRPSTSSRAHYNNESTCRWLTWLASTLNKEKQSIFYLDSMQPSQATLPAHYWLITQGSVIVCALLTGITLGLLGGFVTDIKYSLGISLAFAVTGGYIAGLLGYGDQIRPLMHIKLSWRVPGRVSATKHTGSIVLAACFGLGVALIYNPATGTALGILWLLLFQLFNALDFEPGCKQSIKPAKPNEGMRKSLRNAAISSIVGGLLGFGTGFFSAGIQTAIIAGALASLLSGLFFGGHTCIQHYLLRFCLWKSKSAPLNYVRFLEYAVDRIFLYRVGGGYIFIHRSLAEYFAAKS</sequence>
<feature type="non-terminal residue" evidence="2">
    <location>
        <position position="1"/>
    </location>
</feature>
<dbReference type="AlphaFoldDB" id="A0A3B0Y1K4"/>
<gene>
    <name evidence="2" type="ORF">MNBD_GAMMA10-3163</name>
</gene>
<evidence type="ECO:0000256" key="1">
    <source>
        <dbReference type="SAM" id="Phobius"/>
    </source>
</evidence>
<feature type="transmembrane region" description="Helical" evidence="1">
    <location>
        <begin position="347"/>
        <end position="372"/>
    </location>
</feature>
<feature type="transmembrane region" description="Helical" evidence="1">
    <location>
        <begin position="179"/>
        <end position="204"/>
    </location>
</feature>
<dbReference type="EMBL" id="UOFJ01000409">
    <property type="protein sequence ID" value="VAW69282.1"/>
    <property type="molecule type" value="Genomic_DNA"/>
</dbReference>
<organism evidence="2">
    <name type="scientific">hydrothermal vent metagenome</name>
    <dbReference type="NCBI Taxonomy" id="652676"/>
    <lineage>
        <taxon>unclassified sequences</taxon>
        <taxon>metagenomes</taxon>
        <taxon>ecological metagenomes</taxon>
    </lineage>
</organism>
<feature type="transmembrane region" description="Helical" evidence="1">
    <location>
        <begin position="253"/>
        <end position="274"/>
    </location>
</feature>
<proteinExistence type="predicted"/>
<accession>A0A3B0Y1K4</accession>
<feature type="transmembrane region" description="Helical" evidence="1">
    <location>
        <begin position="210"/>
        <end position="232"/>
    </location>
</feature>
<name>A0A3B0Y1K4_9ZZZZ</name>